<dbReference type="EMBL" id="WHJF01000212">
    <property type="protein sequence ID" value="NHZ66980.1"/>
    <property type="molecule type" value="Genomic_DNA"/>
</dbReference>
<evidence type="ECO:0000256" key="9">
    <source>
        <dbReference type="ARBA" id="ARBA00023136"/>
    </source>
</evidence>
<evidence type="ECO:0000256" key="10">
    <source>
        <dbReference type="ARBA" id="ARBA00023186"/>
    </source>
</evidence>
<comment type="caution">
    <text evidence="14">The sequence shown here is derived from an EMBL/GenBank/DDBJ whole genome shotgun (WGS) entry which is preliminary data.</text>
</comment>
<protein>
    <recommendedName>
        <fullName evidence="11">Lipase helper protein</fullName>
    </recommendedName>
    <alternativeName>
        <fullName evidence="12">Lipase modulator</fullName>
    </alternativeName>
</protein>
<feature type="chain" id="PRO_5045657123" description="Lipase helper protein" evidence="13">
    <location>
        <begin position="31"/>
        <end position="306"/>
    </location>
</feature>
<evidence type="ECO:0000256" key="13">
    <source>
        <dbReference type="SAM" id="SignalP"/>
    </source>
</evidence>
<accession>A0ABX0N4L6</accession>
<dbReference type="SUPFAM" id="SSF158855">
    <property type="entry name" value="Lipase chaperone-like"/>
    <property type="match status" value="1"/>
</dbReference>
<dbReference type="RefSeq" id="WP_167241103.1">
    <property type="nucleotide sequence ID" value="NZ_WHJF01000212.1"/>
</dbReference>
<evidence type="ECO:0000256" key="11">
    <source>
        <dbReference type="ARBA" id="ARBA00030948"/>
    </source>
</evidence>
<dbReference type="Pfam" id="PF03280">
    <property type="entry name" value="Lipase_chap"/>
    <property type="match status" value="1"/>
</dbReference>
<keyword evidence="3" id="KW-1003">Cell membrane</keyword>
<evidence type="ECO:0000256" key="5">
    <source>
        <dbReference type="ARBA" id="ARBA00022692"/>
    </source>
</evidence>
<keyword evidence="7" id="KW-1133">Transmembrane helix</keyword>
<keyword evidence="8" id="KW-0443">Lipid metabolism</keyword>
<evidence type="ECO:0000256" key="6">
    <source>
        <dbReference type="ARBA" id="ARBA00022963"/>
    </source>
</evidence>
<evidence type="ECO:0000256" key="2">
    <source>
        <dbReference type="ARBA" id="ARBA00010358"/>
    </source>
</evidence>
<keyword evidence="9" id="KW-0472">Membrane</keyword>
<comment type="subcellular location">
    <subcellularLocation>
        <location evidence="1">Cell inner membrane</location>
        <topology evidence="1">Single-pass membrane protein</topology>
        <orientation evidence="1">Periplasmic side</orientation>
    </subcellularLocation>
</comment>
<keyword evidence="13" id="KW-0732">Signal</keyword>
<organism evidence="14 15">
    <name type="scientific">Massilia genomosp. 1</name>
    <dbReference type="NCBI Taxonomy" id="2609280"/>
    <lineage>
        <taxon>Bacteria</taxon>
        <taxon>Pseudomonadati</taxon>
        <taxon>Pseudomonadota</taxon>
        <taxon>Betaproteobacteria</taxon>
        <taxon>Burkholderiales</taxon>
        <taxon>Oxalobacteraceae</taxon>
        <taxon>Telluria group</taxon>
        <taxon>Massilia</taxon>
    </lineage>
</organism>
<evidence type="ECO:0000256" key="8">
    <source>
        <dbReference type="ARBA" id="ARBA00023098"/>
    </source>
</evidence>
<gene>
    <name evidence="14" type="ORF">F1735_32740</name>
</gene>
<sequence>MTARMQWKKFGAGALVAAVLVAAYPRPEVAAVAAAPPPTSDPFAFVRSMEGTRPDGDVRLDADGQLVVDAELGHLFDYYLAGLGEKDLQAIRAEIERELERRFAPGPAAQAKRLLASYLDYKRALADAEKTLAPQADLAKAARARLALKQRLRPQFFSAREATGLFGASDAYDADALARLDIGQDGALTALEREQKMAALDQRMPAGLREDREAPTKVIRMEASVQKLREQGAGEDEVYRLRAAAFSPEAASRLADLDREEVAWKGRIKAYLAQRARAGTGSEAVLQQVRDQHFSAEEQRRLGAYE</sequence>
<comment type="similarity">
    <text evidence="2">Belongs to the lipase chaperone family.</text>
</comment>
<evidence type="ECO:0000313" key="14">
    <source>
        <dbReference type="EMBL" id="NHZ66980.1"/>
    </source>
</evidence>
<reference evidence="14 15" key="1">
    <citation type="submission" date="2019-10" db="EMBL/GenBank/DDBJ databases">
        <title>Taxonomy of Antarctic Massilia spp.: description of Massilia rubra sp. nov., Massilia aquatica sp. nov., Massilia mucilaginosa sp. nov., Massilia frigida sp. nov. isolated from streams, lakes and regoliths.</title>
        <authorList>
            <person name="Holochova P."/>
            <person name="Sedlacek I."/>
            <person name="Kralova S."/>
            <person name="Maslanova I."/>
            <person name="Busse H.-J."/>
            <person name="Stankova E."/>
            <person name="Vrbovska V."/>
            <person name="Kovarovic V."/>
            <person name="Bartak M."/>
            <person name="Svec P."/>
            <person name="Pantucek R."/>
        </authorList>
    </citation>
    <scope>NUCLEOTIDE SEQUENCE [LARGE SCALE GENOMIC DNA]</scope>
    <source>
        <strain evidence="14 15">CCM 8694</strain>
    </source>
</reference>
<keyword evidence="15" id="KW-1185">Reference proteome</keyword>
<keyword evidence="6" id="KW-0442">Lipid degradation</keyword>
<evidence type="ECO:0000256" key="12">
    <source>
        <dbReference type="ARBA" id="ARBA00031542"/>
    </source>
</evidence>
<evidence type="ECO:0000313" key="15">
    <source>
        <dbReference type="Proteomes" id="UP000610594"/>
    </source>
</evidence>
<name>A0ABX0N4L6_9BURK</name>
<keyword evidence="10" id="KW-0143">Chaperone</keyword>
<evidence type="ECO:0000256" key="3">
    <source>
        <dbReference type="ARBA" id="ARBA00022475"/>
    </source>
</evidence>
<evidence type="ECO:0000256" key="7">
    <source>
        <dbReference type="ARBA" id="ARBA00022989"/>
    </source>
</evidence>
<evidence type="ECO:0000256" key="1">
    <source>
        <dbReference type="ARBA" id="ARBA00004383"/>
    </source>
</evidence>
<proteinExistence type="inferred from homology"/>
<feature type="signal peptide" evidence="13">
    <location>
        <begin position="1"/>
        <end position="30"/>
    </location>
</feature>
<keyword evidence="4" id="KW-0997">Cell inner membrane</keyword>
<keyword evidence="5" id="KW-0812">Transmembrane</keyword>
<evidence type="ECO:0000256" key="4">
    <source>
        <dbReference type="ARBA" id="ARBA00022519"/>
    </source>
</evidence>
<dbReference type="Proteomes" id="UP000610594">
    <property type="component" value="Unassembled WGS sequence"/>
</dbReference>
<dbReference type="InterPro" id="IPR004961">
    <property type="entry name" value="Lipase_chaperone"/>
</dbReference>